<keyword evidence="3" id="KW-0540">Nuclease</keyword>
<evidence type="ECO:0000259" key="14">
    <source>
        <dbReference type="Pfam" id="PF07522"/>
    </source>
</evidence>
<evidence type="ECO:0000256" key="6">
    <source>
        <dbReference type="ARBA" id="ARBA00022801"/>
    </source>
</evidence>
<feature type="compositionally biased region" description="Acidic residues" evidence="13">
    <location>
        <begin position="627"/>
        <end position="636"/>
    </location>
</feature>
<keyword evidence="5" id="KW-0227">DNA damage</keyword>
<keyword evidence="7" id="KW-0269">Exonuclease</keyword>
<feature type="compositionally biased region" description="Polar residues" evidence="13">
    <location>
        <begin position="521"/>
        <end position="530"/>
    </location>
</feature>
<feature type="region of interest" description="Disordered" evidence="13">
    <location>
        <begin position="488"/>
        <end position="586"/>
    </location>
</feature>
<dbReference type="GO" id="GO:0036297">
    <property type="term" value="P:interstrand cross-link repair"/>
    <property type="evidence" value="ECO:0007669"/>
    <property type="project" value="TreeGrafter"/>
</dbReference>
<feature type="compositionally biased region" description="Polar residues" evidence="13">
    <location>
        <begin position="848"/>
        <end position="871"/>
    </location>
</feature>
<feature type="compositionally biased region" description="Polar residues" evidence="13">
    <location>
        <begin position="733"/>
        <end position="745"/>
    </location>
</feature>
<dbReference type="Gene3D" id="3.40.50.12650">
    <property type="match status" value="1"/>
</dbReference>
<dbReference type="Pfam" id="PF07522">
    <property type="entry name" value="DRMBL"/>
    <property type="match status" value="1"/>
</dbReference>
<dbReference type="GO" id="GO:0035312">
    <property type="term" value="F:5'-3' DNA exonuclease activity"/>
    <property type="evidence" value="ECO:0007669"/>
    <property type="project" value="TreeGrafter"/>
</dbReference>
<name>A0A4S4MVL4_9APHY</name>
<accession>A0A4S4MVL4</accession>
<keyword evidence="8" id="KW-0233">DNA recombination</keyword>
<dbReference type="PANTHER" id="PTHR23240">
    <property type="entry name" value="DNA CROSS-LINK REPAIR PROTEIN PSO2/SNM1-RELATED"/>
    <property type="match status" value="1"/>
</dbReference>
<gene>
    <name evidence="15" type="ORF">EUX98_g4210</name>
</gene>
<dbReference type="GO" id="GO:0006310">
    <property type="term" value="P:DNA recombination"/>
    <property type="evidence" value="ECO:0007669"/>
    <property type="project" value="UniProtKB-KW"/>
</dbReference>
<evidence type="ECO:0000256" key="5">
    <source>
        <dbReference type="ARBA" id="ARBA00022763"/>
    </source>
</evidence>
<feature type="compositionally biased region" description="Basic and acidic residues" evidence="13">
    <location>
        <begin position="879"/>
        <end position="897"/>
    </location>
</feature>
<evidence type="ECO:0000313" key="15">
    <source>
        <dbReference type="EMBL" id="THH29975.1"/>
    </source>
</evidence>
<dbReference type="Gene3D" id="3.60.15.10">
    <property type="entry name" value="Ribonuclease Z/Hydroxyacylglutathione hydrolase-like"/>
    <property type="match status" value="2"/>
</dbReference>
<feature type="region of interest" description="Disordered" evidence="13">
    <location>
        <begin position="598"/>
        <end position="970"/>
    </location>
</feature>
<evidence type="ECO:0000256" key="11">
    <source>
        <dbReference type="ARBA" id="ARBA00039759"/>
    </source>
</evidence>
<comment type="caution">
    <text evidence="15">The sequence shown here is derived from an EMBL/GenBank/DDBJ whole genome shotgun (WGS) entry which is preliminary data.</text>
</comment>
<dbReference type="SUPFAM" id="SSF56281">
    <property type="entry name" value="Metallo-hydrolase/oxidoreductase"/>
    <property type="match status" value="1"/>
</dbReference>
<keyword evidence="9" id="KW-0234">DNA repair</keyword>
<dbReference type="PANTHER" id="PTHR23240:SF8">
    <property type="entry name" value="PROTEIN ARTEMIS"/>
    <property type="match status" value="1"/>
</dbReference>
<feature type="compositionally biased region" description="Acidic residues" evidence="13">
    <location>
        <begin position="506"/>
        <end position="515"/>
    </location>
</feature>
<evidence type="ECO:0000256" key="9">
    <source>
        <dbReference type="ARBA" id="ARBA00023204"/>
    </source>
</evidence>
<dbReference type="GO" id="GO:0003684">
    <property type="term" value="F:damaged DNA binding"/>
    <property type="evidence" value="ECO:0007669"/>
    <property type="project" value="TreeGrafter"/>
</dbReference>
<feature type="compositionally biased region" description="Polar residues" evidence="13">
    <location>
        <begin position="709"/>
        <end position="718"/>
    </location>
</feature>
<dbReference type="OrthoDB" id="5561659at2759"/>
<dbReference type="InterPro" id="IPR011084">
    <property type="entry name" value="DRMBL"/>
</dbReference>
<feature type="compositionally biased region" description="Low complexity" evidence="13">
    <location>
        <begin position="932"/>
        <end position="964"/>
    </location>
</feature>
<keyword evidence="16" id="KW-1185">Reference proteome</keyword>
<proteinExistence type="inferred from homology"/>
<dbReference type="AlphaFoldDB" id="A0A4S4MVL4"/>
<comment type="similarity">
    <text evidence="2">Belongs to the DNA repair metallo-beta-lactamase (DRMBL) family.</text>
</comment>
<evidence type="ECO:0000256" key="12">
    <source>
        <dbReference type="ARBA" id="ARBA00042677"/>
    </source>
</evidence>
<feature type="compositionally biased region" description="Basic and acidic residues" evidence="13">
    <location>
        <begin position="488"/>
        <end position="505"/>
    </location>
</feature>
<sequence>MPTGTPFHSFIAPFPIRVDDFTNSDDIEEPALLYLLSHTHSDHITGLSAKSFASTVICSQDAKEMLLRHEVYAERALKDADVRAENVRTFQHLKVKPRKSQDGTVSYNGARDLLKPLPMNTPVSWELSGDSSVTITLLDANHCPGAVMFLIEGPQGAVLHTGDFRAEAWFLETLSRHALIQRYLAPPDTAMFKTRDGPDSLFSTLDAIYLDTACLLSENVVPSKDDGCKGLIELMTLLPSDTLFFINSWTWGYEDVLKAVARTFNTKIHVDRYKYSVYTHLPSDPFLGSIVTSDSASTRFHACERFDRCEEVAVERREAYTKKDGRHVVYVNPVTIGKEKWGDYVNETKAHLKQGGAVDNLLVALSRHSPLPELRDFVSLFKPKRVVPNTLDPNLGGLDYASLEVMFAGCLHPSASSSAPPRPPIQPTFLSSKDLQADGDVTLKNLEGGTGVVQLAEKWADDSGRLRRKLEIMRSYLTGKEKDLVEDLLRGRSSGKGKEKARPDGDVEMQDENSQLEDVWQSHSRPNSSVGKKPTSVPMRRGSTQKPAPIASATVLVSSSPPLPEPVPSSSKTTPVAAHGIQGKASMEETAKAMARIKESNAKFARSRARASRSSFKVPQTYLQKESDEDTDDSDAEAAREKTMHYLFAPLVGIDPGPLDSGRSSSPIPTDVHSETEEEEEPAQEVAIVKKPANPTKSLEHDPAEPMTPRSQTRSPQFSGRRDQGCVLPPPAQSKSSDAILNSPVQLYAPSTDPGPSSLERRLLEEDVVGPSSRVQTSRIPPSTNASSRNAAEASFLDLRNVRSAKTLASSSKRPAEASSGPISSPEVKKRKIVNELIMPMPTPQSQPPRTTNARVSSKSVHEASASTSLIKTKIGPSVDERTAAEHRRSLRDERQALKRKLTMALPPDRIAPRYAAKMERERSGANVSVTPIASASANSSSRPSVRSPSVLASASSSRRPVSVHGPASVSNLRDRLQHVPDDLFVQCDADKQIDQNRIRRRADEFRAEMKKGKRAGEVVPRLACLDSQEESPPPECIG</sequence>
<evidence type="ECO:0000256" key="3">
    <source>
        <dbReference type="ARBA" id="ARBA00022722"/>
    </source>
</evidence>
<evidence type="ECO:0000313" key="16">
    <source>
        <dbReference type="Proteomes" id="UP000308730"/>
    </source>
</evidence>
<evidence type="ECO:0000256" key="2">
    <source>
        <dbReference type="ARBA" id="ARBA00010304"/>
    </source>
</evidence>
<dbReference type="InterPro" id="IPR036866">
    <property type="entry name" value="RibonucZ/Hydroxyglut_hydro"/>
</dbReference>
<evidence type="ECO:0000256" key="4">
    <source>
        <dbReference type="ARBA" id="ARBA00022759"/>
    </source>
</evidence>
<dbReference type="GO" id="GO:0004519">
    <property type="term" value="F:endonuclease activity"/>
    <property type="evidence" value="ECO:0007669"/>
    <property type="project" value="UniProtKB-KW"/>
</dbReference>
<protein>
    <recommendedName>
        <fullName evidence="11">Protein artemis</fullName>
    </recommendedName>
    <alternativeName>
        <fullName evidence="12">DNA cross-link repair 1C protein</fullName>
    </alternativeName>
</protein>
<evidence type="ECO:0000256" key="13">
    <source>
        <dbReference type="SAM" id="MobiDB-lite"/>
    </source>
</evidence>
<feature type="domain" description="DNA repair metallo-beta-lactamase" evidence="14">
    <location>
        <begin position="288"/>
        <end position="390"/>
    </location>
</feature>
<reference evidence="15 16" key="1">
    <citation type="submission" date="2019-02" db="EMBL/GenBank/DDBJ databases">
        <title>Genome sequencing of the rare red list fungi Antrodiella citrinella (Flaviporus citrinellus).</title>
        <authorList>
            <person name="Buettner E."/>
            <person name="Kellner H."/>
        </authorList>
    </citation>
    <scope>NUCLEOTIDE SEQUENCE [LARGE SCALE GENOMIC DNA]</scope>
    <source>
        <strain evidence="15 16">DSM 108506</strain>
    </source>
</reference>
<keyword evidence="4" id="KW-0255">Endonuclease</keyword>
<evidence type="ECO:0000256" key="7">
    <source>
        <dbReference type="ARBA" id="ARBA00022839"/>
    </source>
</evidence>
<evidence type="ECO:0000256" key="10">
    <source>
        <dbReference type="ARBA" id="ARBA00023242"/>
    </source>
</evidence>
<organism evidence="15 16">
    <name type="scientific">Antrodiella citrinella</name>
    <dbReference type="NCBI Taxonomy" id="2447956"/>
    <lineage>
        <taxon>Eukaryota</taxon>
        <taxon>Fungi</taxon>
        <taxon>Dikarya</taxon>
        <taxon>Basidiomycota</taxon>
        <taxon>Agaricomycotina</taxon>
        <taxon>Agaricomycetes</taxon>
        <taxon>Polyporales</taxon>
        <taxon>Steccherinaceae</taxon>
        <taxon>Antrodiella</taxon>
    </lineage>
</organism>
<dbReference type="GO" id="GO:0005634">
    <property type="term" value="C:nucleus"/>
    <property type="evidence" value="ECO:0007669"/>
    <property type="project" value="UniProtKB-SubCell"/>
</dbReference>
<keyword evidence="6" id="KW-0378">Hydrolase</keyword>
<dbReference type="Proteomes" id="UP000308730">
    <property type="component" value="Unassembled WGS sequence"/>
</dbReference>
<dbReference type="GO" id="GO:0000723">
    <property type="term" value="P:telomere maintenance"/>
    <property type="evidence" value="ECO:0007669"/>
    <property type="project" value="TreeGrafter"/>
</dbReference>
<evidence type="ECO:0000256" key="8">
    <source>
        <dbReference type="ARBA" id="ARBA00023172"/>
    </source>
</evidence>
<comment type="subcellular location">
    <subcellularLocation>
        <location evidence="1">Nucleus</location>
    </subcellularLocation>
</comment>
<dbReference type="EMBL" id="SGPM01000099">
    <property type="protein sequence ID" value="THH29975.1"/>
    <property type="molecule type" value="Genomic_DNA"/>
</dbReference>
<feature type="compositionally biased region" description="Polar residues" evidence="13">
    <location>
        <begin position="773"/>
        <end position="790"/>
    </location>
</feature>
<keyword evidence="10" id="KW-0539">Nucleus</keyword>
<dbReference type="GO" id="GO:0006303">
    <property type="term" value="P:double-strand break repair via nonhomologous end joining"/>
    <property type="evidence" value="ECO:0007669"/>
    <property type="project" value="TreeGrafter"/>
</dbReference>
<evidence type="ECO:0000256" key="1">
    <source>
        <dbReference type="ARBA" id="ARBA00004123"/>
    </source>
</evidence>